<comment type="caution">
    <text evidence="2">The sequence shown here is derived from an EMBL/GenBank/DDBJ whole genome shotgun (WGS) entry which is preliminary data.</text>
</comment>
<evidence type="ECO:0000313" key="2">
    <source>
        <dbReference type="EMBL" id="MBO8482857.1"/>
    </source>
</evidence>
<dbReference type="InterPro" id="IPR007621">
    <property type="entry name" value="TPM_dom"/>
</dbReference>
<reference evidence="2" key="1">
    <citation type="submission" date="2020-10" db="EMBL/GenBank/DDBJ databases">
        <authorList>
            <person name="Gilroy R."/>
        </authorList>
    </citation>
    <scope>NUCLEOTIDE SEQUENCE</scope>
    <source>
        <strain evidence="2">G3-8215</strain>
    </source>
</reference>
<dbReference type="Proteomes" id="UP000725002">
    <property type="component" value="Unassembled WGS sequence"/>
</dbReference>
<dbReference type="AlphaFoldDB" id="A0A940IGX1"/>
<dbReference type="PANTHER" id="PTHR30373">
    <property type="entry name" value="UPF0603 PROTEIN YGCG"/>
    <property type="match status" value="1"/>
</dbReference>
<sequence>MKAKDFLSAQQQERLVVAIKEAEKNTSGEIRIHLDDTCSGNPMKRAGQVFHFLRMDRTALRNGVLIYLACESKVFAIIGDKGINEAVPEGFWNDIKESMTGYFRKGEFTEGLESAVLAVGEKLKSYFPYSKDDVNEQPDDISFGGNNK</sequence>
<name>A0A940IGX1_9BACT</name>
<feature type="domain" description="TPM" evidence="1">
    <location>
        <begin position="4"/>
        <end position="121"/>
    </location>
</feature>
<dbReference type="Pfam" id="PF04536">
    <property type="entry name" value="TPM_phosphatase"/>
    <property type="match status" value="1"/>
</dbReference>
<dbReference type="Gene3D" id="3.10.310.50">
    <property type="match status" value="1"/>
</dbReference>
<gene>
    <name evidence="2" type="ORF">IAB75_01880</name>
</gene>
<dbReference type="PANTHER" id="PTHR30373:SF8">
    <property type="entry name" value="BLL7265 PROTEIN"/>
    <property type="match status" value="1"/>
</dbReference>
<evidence type="ECO:0000313" key="3">
    <source>
        <dbReference type="Proteomes" id="UP000725002"/>
    </source>
</evidence>
<proteinExistence type="predicted"/>
<dbReference type="EMBL" id="JADILV010000012">
    <property type="protein sequence ID" value="MBO8482857.1"/>
    <property type="molecule type" value="Genomic_DNA"/>
</dbReference>
<accession>A0A940IGX1</accession>
<protein>
    <submittedName>
        <fullName evidence="2">TPM domain-containing protein</fullName>
    </submittedName>
</protein>
<evidence type="ECO:0000259" key="1">
    <source>
        <dbReference type="Pfam" id="PF04536"/>
    </source>
</evidence>
<reference evidence="2" key="2">
    <citation type="journal article" date="2021" name="PeerJ">
        <title>Extensive microbial diversity within the chicken gut microbiome revealed by metagenomics and culture.</title>
        <authorList>
            <person name="Gilroy R."/>
            <person name="Ravi A."/>
            <person name="Getino M."/>
            <person name="Pursley I."/>
            <person name="Horton D.L."/>
            <person name="Alikhan N.F."/>
            <person name="Baker D."/>
            <person name="Gharbi K."/>
            <person name="Hall N."/>
            <person name="Watson M."/>
            <person name="Adriaenssens E.M."/>
            <person name="Foster-Nyarko E."/>
            <person name="Jarju S."/>
            <person name="Secka A."/>
            <person name="Antonio M."/>
            <person name="Oren A."/>
            <person name="Chaudhuri R.R."/>
            <person name="La Ragione R."/>
            <person name="Hildebrand F."/>
            <person name="Pallen M.J."/>
        </authorList>
    </citation>
    <scope>NUCLEOTIDE SEQUENCE</scope>
    <source>
        <strain evidence="2">G3-8215</strain>
    </source>
</reference>
<organism evidence="2 3">
    <name type="scientific">Candidatus Cryptobacteroides avicola</name>
    <dbReference type="NCBI Taxonomy" id="2840757"/>
    <lineage>
        <taxon>Bacteria</taxon>
        <taxon>Pseudomonadati</taxon>
        <taxon>Bacteroidota</taxon>
        <taxon>Bacteroidia</taxon>
        <taxon>Bacteroidales</taxon>
        <taxon>Candidatus Cryptobacteroides</taxon>
    </lineage>
</organism>